<dbReference type="EMBL" id="JASPKY010000101">
    <property type="protein sequence ID" value="KAK9737346.1"/>
    <property type="molecule type" value="Genomic_DNA"/>
</dbReference>
<reference evidence="2 3" key="1">
    <citation type="journal article" date="2024" name="BMC Genomics">
        <title>De novo assembly and annotation of Popillia japonica's genome with initial clues to its potential as an invasive pest.</title>
        <authorList>
            <person name="Cucini C."/>
            <person name="Boschi S."/>
            <person name="Funari R."/>
            <person name="Cardaioli E."/>
            <person name="Iannotti N."/>
            <person name="Marturano G."/>
            <person name="Paoli F."/>
            <person name="Bruttini M."/>
            <person name="Carapelli A."/>
            <person name="Frati F."/>
            <person name="Nardi F."/>
        </authorList>
    </citation>
    <scope>NUCLEOTIDE SEQUENCE [LARGE SCALE GENOMIC DNA]</scope>
    <source>
        <strain evidence="2">DMR45628</strain>
    </source>
</reference>
<sequence>MAPLNCKKFKLDSSNEKSLPGMEQLNKINEELEHLEEKKTHLEEKMQSLLREISLMCPKICQAEKDVEKALHDKIAKECKLRMRCEVNRLCEDQKRTERLLCKYDEQLKQKYRDYKKCNTGSKCD</sequence>
<evidence type="ECO:0000313" key="2">
    <source>
        <dbReference type="EMBL" id="KAK9737346.1"/>
    </source>
</evidence>
<proteinExistence type="predicted"/>
<organism evidence="2 3">
    <name type="scientific">Popillia japonica</name>
    <name type="common">Japanese beetle</name>
    <dbReference type="NCBI Taxonomy" id="7064"/>
    <lineage>
        <taxon>Eukaryota</taxon>
        <taxon>Metazoa</taxon>
        <taxon>Ecdysozoa</taxon>
        <taxon>Arthropoda</taxon>
        <taxon>Hexapoda</taxon>
        <taxon>Insecta</taxon>
        <taxon>Pterygota</taxon>
        <taxon>Neoptera</taxon>
        <taxon>Endopterygota</taxon>
        <taxon>Coleoptera</taxon>
        <taxon>Polyphaga</taxon>
        <taxon>Scarabaeiformia</taxon>
        <taxon>Scarabaeidae</taxon>
        <taxon>Rutelinae</taxon>
        <taxon>Popillia</taxon>
    </lineage>
</organism>
<keyword evidence="1" id="KW-0175">Coiled coil</keyword>
<dbReference type="Proteomes" id="UP001458880">
    <property type="component" value="Unassembled WGS sequence"/>
</dbReference>
<name>A0AAW1LTM6_POPJA</name>
<evidence type="ECO:0000256" key="1">
    <source>
        <dbReference type="SAM" id="Coils"/>
    </source>
</evidence>
<dbReference type="AlphaFoldDB" id="A0AAW1LTM6"/>
<evidence type="ECO:0000313" key="3">
    <source>
        <dbReference type="Proteomes" id="UP001458880"/>
    </source>
</evidence>
<accession>A0AAW1LTM6</accession>
<gene>
    <name evidence="2" type="ORF">QE152_g10814</name>
</gene>
<protein>
    <submittedName>
        <fullName evidence="2">Uncharacterized protein</fullName>
    </submittedName>
</protein>
<comment type="caution">
    <text evidence="2">The sequence shown here is derived from an EMBL/GenBank/DDBJ whole genome shotgun (WGS) entry which is preliminary data.</text>
</comment>
<keyword evidence="3" id="KW-1185">Reference proteome</keyword>
<feature type="coiled-coil region" evidence="1">
    <location>
        <begin position="25"/>
        <end position="52"/>
    </location>
</feature>